<evidence type="ECO:0000313" key="1">
    <source>
        <dbReference type="EMBL" id="GAA0874769.1"/>
    </source>
</evidence>
<sequence length="116" mass="13946">MKYRNKQEQVNHELEQFLTTLRSLIPRYSELVGKQELSEEELTELGELEYFLIEVNARISDLKMVLDHDLFGLSLDRYYQLKEKARNGDVSAKLKMDRMRETFNESFRMKSVIHWN</sequence>
<reference evidence="1 2" key="1">
    <citation type="journal article" date="2019" name="Int. J. Syst. Evol. Microbiol.">
        <title>The Global Catalogue of Microorganisms (GCM) 10K type strain sequencing project: providing services to taxonomists for standard genome sequencing and annotation.</title>
        <authorList>
            <consortium name="The Broad Institute Genomics Platform"/>
            <consortium name="The Broad Institute Genome Sequencing Center for Infectious Disease"/>
            <person name="Wu L."/>
            <person name="Ma J."/>
        </authorList>
    </citation>
    <scope>NUCLEOTIDE SEQUENCE [LARGE SCALE GENOMIC DNA]</scope>
    <source>
        <strain evidence="1 2">JCM 16083</strain>
    </source>
</reference>
<proteinExistence type="predicted"/>
<protein>
    <submittedName>
        <fullName evidence="1">Uncharacterized protein</fullName>
    </submittedName>
</protein>
<name>A0ABN1MN76_9FLAO</name>
<dbReference type="RefSeq" id="WP_343785686.1">
    <property type="nucleotide sequence ID" value="NZ_BAAAFH010000006.1"/>
</dbReference>
<dbReference type="Proteomes" id="UP001501126">
    <property type="component" value="Unassembled WGS sequence"/>
</dbReference>
<comment type="caution">
    <text evidence="1">The sequence shown here is derived from an EMBL/GenBank/DDBJ whole genome shotgun (WGS) entry which is preliminary data.</text>
</comment>
<gene>
    <name evidence="1" type="ORF">GCM10009118_11770</name>
</gene>
<organism evidence="1 2">
    <name type="scientific">Wandonia haliotis</name>
    <dbReference type="NCBI Taxonomy" id="574963"/>
    <lineage>
        <taxon>Bacteria</taxon>
        <taxon>Pseudomonadati</taxon>
        <taxon>Bacteroidota</taxon>
        <taxon>Flavobacteriia</taxon>
        <taxon>Flavobacteriales</taxon>
        <taxon>Crocinitomicaceae</taxon>
        <taxon>Wandonia</taxon>
    </lineage>
</organism>
<evidence type="ECO:0000313" key="2">
    <source>
        <dbReference type="Proteomes" id="UP001501126"/>
    </source>
</evidence>
<keyword evidence="2" id="KW-1185">Reference proteome</keyword>
<dbReference type="EMBL" id="BAAAFH010000006">
    <property type="protein sequence ID" value="GAA0874769.1"/>
    <property type="molecule type" value="Genomic_DNA"/>
</dbReference>
<accession>A0ABN1MN76</accession>